<keyword evidence="3" id="KW-0472">Membrane</keyword>
<evidence type="ECO:0000313" key="6">
    <source>
        <dbReference type="Proteomes" id="UP000023152"/>
    </source>
</evidence>
<keyword evidence="3" id="KW-0812">Transmembrane</keyword>
<evidence type="ECO:0000256" key="2">
    <source>
        <dbReference type="SAM" id="MobiDB-lite"/>
    </source>
</evidence>
<keyword evidence="3" id="KW-1133">Transmembrane helix</keyword>
<feature type="transmembrane region" description="Helical" evidence="3">
    <location>
        <begin position="325"/>
        <end position="348"/>
    </location>
</feature>
<feature type="compositionally biased region" description="Acidic residues" evidence="2">
    <location>
        <begin position="90"/>
        <end position="130"/>
    </location>
</feature>
<dbReference type="PANTHER" id="PTHR12354">
    <property type="entry name" value="INTERFERON-RELATED DEVELOPMENTAL REGULATOR"/>
    <property type="match status" value="1"/>
</dbReference>
<feature type="region of interest" description="Disordered" evidence="2">
    <location>
        <begin position="358"/>
        <end position="382"/>
    </location>
</feature>
<evidence type="ECO:0000259" key="4">
    <source>
        <dbReference type="Pfam" id="PF05004"/>
    </source>
</evidence>
<name>X6N4V9_RETFI</name>
<dbReference type="OrthoDB" id="18978at2759"/>
<sequence length="432" mass="50979">MNAFTFVVWLSDNTAHIQITLQFLEKLWKTPLTDEAKAAASMIHLPSTQKQKKGNADDDDNHSETNGNNQKTKTQKQKSEEVTTAPHDAQEEDEEEEENEEEEEDEEEEEENEEEEEDEEEEEEEEEEEKDWFLESQLRKLNTNPKTKASALRNWIWLISGLPLGGIASLLDSYEPELTPLLLAHDVGLRCAAGEALTLLITSYQEALPDQDLAEEYELEHCGEFVKLRDESDKKRKSSEMKKQRQEFRDFVRSVSEHWKPDVAIKLQGNEIELQGWSECIPYYRVKDILKGGMQVHLKENKKVQTRLQIDAQELFALTLNKVLFFPYTFFLMFSCIYIYTIYVHICWNTFSKKKKKTEKEKKQKTSKKSARIQKESRKEKRMHKNAFRFESTDHNDVRKRKLFFSPVVSFVFVEQLWKRIIKKVFFLSFFF</sequence>
<dbReference type="InterPro" id="IPR016024">
    <property type="entry name" value="ARM-type_fold"/>
</dbReference>
<reference evidence="5 6" key="1">
    <citation type="journal article" date="2013" name="Curr. Biol.">
        <title>The Genome of the Foraminiferan Reticulomyxa filosa.</title>
        <authorList>
            <person name="Glockner G."/>
            <person name="Hulsmann N."/>
            <person name="Schleicher M."/>
            <person name="Noegel A.A."/>
            <person name="Eichinger L."/>
            <person name="Gallinger C."/>
            <person name="Pawlowski J."/>
            <person name="Sierra R."/>
            <person name="Euteneuer U."/>
            <person name="Pillet L."/>
            <person name="Moustafa A."/>
            <person name="Platzer M."/>
            <person name="Groth M."/>
            <person name="Szafranski K."/>
            <person name="Schliwa M."/>
        </authorList>
    </citation>
    <scope>NUCLEOTIDE SEQUENCE [LARGE SCALE GENOMIC DNA]</scope>
</reference>
<evidence type="ECO:0000313" key="5">
    <source>
        <dbReference type="EMBL" id="ETO21066.1"/>
    </source>
</evidence>
<comment type="similarity">
    <text evidence="1">Belongs to the IFRD family.</text>
</comment>
<feature type="domain" description="Interferon-related developmental regulator N-terminal" evidence="4">
    <location>
        <begin position="145"/>
        <end position="255"/>
    </location>
</feature>
<dbReference type="PANTHER" id="PTHR12354:SF1">
    <property type="entry name" value="INTERFERON-RELATED DEVELOPMENTAL REGULATOR 1"/>
    <property type="match status" value="1"/>
</dbReference>
<comment type="caution">
    <text evidence="5">The sequence shown here is derived from an EMBL/GenBank/DDBJ whole genome shotgun (WGS) entry which is preliminary data.</text>
</comment>
<feature type="region of interest" description="Disordered" evidence="2">
    <location>
        <begin position="42"/>
        <end position="132"/>
    </location>
</feature>
<dbReference type="InterPro" id="IPR007701">
    <property type="entry name" value="Interferon-rel_develop_reg_N"/>
</dbReference>
<gene>
    <name evidence="5" type="ORF">RFI_16138</name>
</gene>
<evidence type="ECO:0000256" key="3">
    <source>
        <dbReference type="SAM" id="Phobius"/>
    </source>
</evidence>
<dbReference type="Pfam" id="PF05004">
    <property type="entry name" value="IFRD"/>
    <property type="match status" value="1"/>
</dbReference>
<dbReference type="SUPFAM" id="SSF48371">
    <property type="entry name" value="ARM repeat"/>
    <property type="match status" value="1"/>
</dbReference>
<dbReference type="InterPro" id="IPR039777">
    <property type="entry name" value="IFRD"/>
</dbReference>
<organism evidence="5 6">
    <name type="scientific">Reticulomyxa filosa</name>
    <dbReference type="NCBI Taxonomy" id="46433"/>
    <lineage>
        <taxon>Eukaryota</taxon>
        <taxon>Sar</taxon>
        <taxon>Rhizaria</taxon>
        <taxon>Retaria</taxon>
        <taxon>Foraminifera</taxon>
        <taxon>Monothalamids</taxon>
        <taxon>Reticulomyxidae</taxon>
        <taxon>Reticulomyxa</taxon>
    </lineage>
</organism>
<proteinExistence type="inferred from homology"/>
<keyword evidence="6" id="KW-1185">Reference proteome</keyword>
<protein>
    <recommendedName>
        <fullName evidence="4">Interferon-related developmental regulator N-terminal domain-containing protein</fullName>
    </recommendedName>
</protein>
<evidence type="ECO:0000256" key="1">
    <source>
        <dbReference type="ARBA" id="ARBA00008828"/>
    </source>
</evidence>
<accession>X6N4V9</accession>
<dbReference type="Proteomes" id="UP000023152">
    <property type="component" value="Unassembled WGS sequence"/>
</dbReference>
<dbReference type="EMBL" id="ASPP01011968">
    <property type="protein sequence ID" value="ETO21066.1"/>
    <property type="molecule type" value="Genomic_DNA"/>
</dbReference>
<dbReference type="AlphaFoldDB" id="X6N4V9"/>